<organism evidence="2 3">
    <name type="scientific">Clostridium grantii DSM 8605</name>
    <dbReference type="NCBI Taxonomy" id="1121316"/>
    <lineage>
        <taxon>Bacteria</taxon>
        <taxon>Bacillati</taxon>
        <taxon>Bacillota</taxon>
        <taxon>Clostridia</taxon>
        <taxon>Eubacteriales</taxon>
        <taxon>Clostridiaceae</taxon>
        <taxon>Clostridium</taxon>
    </lineage>
</organism>
<dbReference type="OrthoDB" id="9759709at2"/>
<dbReference type="InterPro" id="IPR013189">
    <property type="entry name" value="Glyco_hydro_32_C"/>
</dbReference>
<protein>
    <submittedName>
        <fullName evidence="2">Glycosyl hydrolases family 32 C terminal</fullName>
    </submittedName>
</protein>
<evidence type="ECO:0000313" key="3">
    <source>
        <dbReference type="Proteomes" id="UP000184447"/>
    </source>
</evidence>
<dbReference type="AlphaFoldDB" id="A0A1M5WHA1"/>
<dbReference type="EMBL" id="FQXM01000017">
    <property type="protein sequence ID" value="SHH86855.1"/>
    <property type="molecule type" value="Genomic_DNA"/>
</dbReference>
<gene>
    <name evidence="2" type="ORF">SAMN02745207_02909</name>
</gene>
<dbReference type="Gene3D" id="2.60.120.560">
    <property type="entry name" value="Exo-inulinase, domain 1"/>
    <property type="match status" value="1"/>
</dbReference>
<evidence type="ECO:0000313" key="2">
    <source>
        <dbReference type="EMBL" id="SHH86855.1"/>
    </source>
</evidence>
<sequence>MEDIEKEIIFSLLASEDREEETMVKLNLSKNEFSIDRSKSSLFEEVEKTELFGKIDFKVGDNIKLNIFIDQSTIEVFINERE</sequence>
<dbReference type="STRING" id="1121316.SAMN02745207_02909"/>
<evidence type="ECO:0000259" key="1">
    <source>
        <dbReference type="Pfam" id="PF08244"/>
    </source>
</evidence>
<feature type="domain" description="Glycosyl hydrolase family 32 C-terminal" evidence="1">
    <location>
        <begin position="7"/>
        <end position="80"/>
    </location>
</feature>
<reference evidence="2 3" key="1">
    <citation type="submission" date="2016-11" db="EMBL/GenBank/DDBJ databases">
        <authorList>
            <person name="Jaros S."/>
            <person name="Januszkiewicz K."/>
            <person name="Wedrychowicz H."/>
        </authorList>
    </citation>
    <scope>NUCLEOTIDE SEQUENCE [LARGE SCALE GENOMIC DNA]</scope>
    <source>
        <strain evidence="2 3">DSM 8605</strain>
    </source>
</reference>
<dbReference type="Pfam" id="PF08244">
    <property type="entry name" value="Glyco_hydro_32C"/>
    <property type="match status" value="1"/>
</dbReference>
<dbReference type="SUPFAM" id="SSF49899">
    <property type="entry name" value="Concanavalin A-like lectins/glucanases"/>
    <property type="match status" value="1"/>
</dbReference>
<dbReference type="Proteomes" id="UP000184447">
    <property type="component" value="Unassembled WGS sequence"/>
</dbReference>
<dbReference type="InterPro" id="IPR013320">
    <property type="entry name" value="ConA-like_dom_sf"/>
</dbReference>
<name>A0A1M5WHA1_9CLOT</name>
<accession>A0A1M5WHA1</accession>
<proteinExistence type="predicted"/>
<keyword evidence="2" id="KW-0378">Hydrolase</keyword>
<keyword evidence="3" id="KW-1185">Reference proteome</keyword>
<dbReference type="RefSeq" id="WP_073339137.1">
    <property type="nucleotide sequence ID" value="NZ_FQXM01000017.1"/>
</dbReference>
<dbReference type="GO" id="GO:0016787">
    <property type="term" value="F:hydrolase activity"/>
    <property type="evidence" value="ECO:0007669"/>
    <property type="project" value="UniProtKB-KW"/>
</dbReference>